<dbReference type="EMBL" id="ODYU01001123">
    <property type="protein sequence ID" value="SOQ36897.1"/>
    <property type="molecule type" value="Genomic_DNA"/>
</dbReference>
<sequence>MVLVNKWTDHLMVSNRRRPWTIETPEALQVRYRPLGIVVRSLKFFPGVGRNAAIQYTHTFHHLCYTSHPHARIFSCVLCPFTNIQVHIHMTPRPETTIRGSHKELPRAGIEQPVTQPPRQPCTDKRADVSYLLVSNRHHSWTLETPEALLVRCRPFGSKKFKGGFGIGKGGNWAFGNLTHTTKHNASVVSRRCTARPWYYSGRASPAMAALLLIHRIRELRIFLTQLHSLASVGTKLSCLVGLVVASATAGQGVSGSIPESRKGLLGLFQVLENFSYCLLCRVCVYKHTSSHAHDTQTRNNNLWITQELLRGGLLPYTGHNSTLRATTEKFSKRRKQVTGKPADGSPDGKQSPPPMDTQNTRGFIILLGNWGLRRLGTEASSNLTNTTEHNAVVVSRRCTARPWYHSGRAGPAVPKHDEPTRECVADHKGLHKDDGLWTHAMRLAFRCCEHNTSIPETRKPPWSCCGPDTYPDNCTTSLMFQKDCHASIVSWLDRYQLPMYTSLAVFHVVMATCAIIRRSTSPPPDPPEVPRIRPGWSTRVAPTVEPSNEDVIMLVVGRARIGWVDK</sequence>
<organism evidence="2">
    <name type="scientific">Spodoptera frugiperda</name>
    <name type="common">Fall armyworm</name>
    <dbReference type="NCBI Taxonomy" id="7108"/>
    <lineage>
        <taxon>Eukaryota</taxon>
        <taxon>Metazoa</taxon>
        <taxon>Ecdysozoa</taxon>
        <taxon>Arthropoda</taxon>
        <taxon>Hexapoda</taxon>
        <taxon>Insecta</taxon>
        <taxon>Pterygota</taxon>
        <taxon>Neoptera</taxon>
        <taxon>Endopterygota</taxon>
        <taxon>Lepidoptera</taxon>
        <taxon>Glossata</taxon>
        <taxon>Ditrysia</taxon>
        <taxon>Noctuoidea</taxon>
        <taxon>Noctuidae</taxon>
        <taxon>Amphipyrinae</taxon>
        <taxon>Spodoptera</taxon>
    </lineage>
</organism>
<dbReference type="AlphaFoldDB" id="A0A2H1V7V9"/>
<feature type="region of interest" description="Disordered" evidence="1">
    <location>
        <begin position="326"/>
        <end position="359"/>
    </location>
</feature>
<reference evidence="2" key="1">
    <citation type="submission" date="2016-07" db="EMBL/GenBank/DDBJ databases">
        <authorList>
            <person name="Bretaudeau A."/>
        </authorList>
    </citation>
    <scope>NUCLEOTIDE SEQUENCE</scope>
    <source>
        <strain evidence="2">Rice</strain>
        <tissue evidence="2">Whole body</tissue>
    </source>
</reference>
<proteinExistence type="predicted"/>
<name>A0A2H1V7V9_SPOFR</name>
<evidence type="ECO:0000256" key="1">
    <source>
        <dbReference type="SAM" id="MobiDB-lite"/>
    </source>
</evidence>
<accession>A0A2H1V7V9</accession>
<protein>
    <submittedName>
        <fullName evidence="2">SFRICE_011152</fullName>
    </submittedName>
</protein>
<gene>
    <name evidence="2" type="ORF">SFRICE_011152</name>
</gene>
<evidence type="ECO:0000313" key="2">
    <source>
        <dbReference type="EMBL" id="SOQ36897.1"/>
    </source>
</evidence>